<evidence type="ECO:0000313" key="3">
    <source>
        <dbReference type="Proteomes" id="UP001221898"/>
    </source>
</evidence>
<sequence>MDVLHSISPCAGLRTSAQFRAGAVDSELQATQKLTRSVRGWRLAGRLIFTENHTARRSRDGDPKEETEMNWSPPLGPPPSFSTTRHQSLPGTHNEGEDKQTEEHQAVSQRMMGL</sequence>
<accession>A0AAD7SVR2</accession>
<comment type="caution">
    <text evidence="2">The sequence shown here is derived from an EMBL/GenBank/DDBJ whole genome shotgun (WGS) entry which is preliminary data.</text>
</comment>
<feature type="compositionally biased region" description="Basic and acidic residues" evidence="1">
    <location>
        <begin position="53"/>
        <end position="67"/>
    </location>
</feature>
<reference evidence="2" key="1">
    <citation type="journal article" date="2023" name="Science">
        <title>Genome structures resolve the early diversification of teleost fishes.</title>
        <authorList>
            <person name="Parey E."/>
            <person name="Louis A."/>
            <person name="Montfort J."/>
            <person name="Bouchez O."/>
            <person name="Roques C."/>
            <person name="Iampietro C."/>
            <person name="Lluch J."/>
            <person name="Castinel A."/>
            <person name="Donnadieu C."/>
            <person name="Desvignes T."/>
            <person name="Floi Bucao C."/>
            <person name="Jouanno E."/>
            <person name="Wen M."/>
            <person name="Mejri S."/>
            <person name="Dirks R."/>
            <person name="Jansen H."/>
            <person name="Henkel C."/>
            <person name="Chen W.J."/>
            <person name="Zahm M."/>
            <person name="Cabau C."/>
            <person name="Klopp C."/>
            <person name="Thompson A.W."/>
            <person name="Robinson-Rechavi M."/>
            <person name="Braasch I."/>
            <person name="Lecointre G."/>
            <person name="Bobe J."/>
            <person name="Postlethwait J.H."/>
            <person name="Berthelot C."/>
            <person name="Roest Crollius H."/>
            <person name="Guiguen Y."/>
        </authorList>
    </citation>
    <scope>NUCLEOTIDE SEQUENCE</scope>
    <source>
        <strain evidence="2">NC1722</strain>
    </source>
</reference>
<dbReference type="Proteomes" id="UP001221898">
    <property type="component" value="Unassembled WGS sequence"/>
</dbReference>
<evidence type="ECO:0000313" key="2">
    <source>
        <dbReference type="EMBL" id="KAJ8409580.1"/>
    </source>
</evidence>
<feature type="compositionally biased region" description="Basic and acidic residues" evidence="1">
    <location>
        <begin position="94"/>
        <end position="105"/>
    </location>
</feature>
<protein>
    <submittedName>
        <fullName evidence="2">Uncharacterized protein</fullName>
    </submittedName>
</protein>
<feature type="compositionally biased region" description="Polar residues" evidence="1">
    <location>
        <begin position="81"/>
        <end position="91"/>
    </location>
</feature>
<feature type="region of interest" description="Disordered" evidence="1">
    <location>
        <begin position="50"/>
        <end position="114"/>
    </location>
</feature>
<name>A0AAD7SVR2_9TELE</name>
<gene>
    <name evidence="2" type="ORF">AAFF_G00229810</name>
</gene>
<dbReference type="AlphaFoldDB" id="A0AAD7SVR2"/>
<keyword evidence="3" id="KW-1185">Reference proteome</keyword>
<proteinExistence type="predicted"/>
<dbReference type="EMBL" id="JAINUG010000030">
    <property type="protein sequence ID" value="KAJ8409580.1"/>
    <property type="molecule type" value="Genomic_DNA"/>
</dbReference>
<organism evidence="2 3">
    <name type="scientific">Aldrovandia affinis</name>
    <dbReference type="NCBI Taxonomy" id="143900"/>
    <lineage>
        <taxon>Eukaryota</taxon>
        <taxon>Metazoa</taxon>
        <taxon>Chordata</taxon>
        <taxon>Craniata</taxon>
        <taxon>Vertebrata</taxon>
        <taxon>Euteleostomi</taxon>
        <taxon>Actinopterygii</taxon>
        <taxon>Neopterygii</taxon>
        <taxon>Teleostei</taxon>
        <taxon>Notacanthiformes</taxon>
        <taxon>Halosauridae</taxon>
        <taxon>Aldrovandia</taxon>
    </lineage>
</organism>
<evidence type="ECO:0000256" key="1">
    <source>
        <dbReference type="SAM" id="MobiDB-lite"/>
    </source>
</evidence>